<feature type="transmembrane region" description="Helical" evidence="9">
    <location>
        <begin position="292"/>
        <end position="316"/>
    </location>
</feature>
<dbReference type="GO" id="GO:0016020">
    <property type="term" value="C:membrane"/>
    <property type="evidence" value="ECO:0007669"/>
    <property type="project" value="UniProtKB-SubCell"/>
</dbReference>
<feature type="transmembrane region" description="Helical" evidence="9">
    <location>
        <begin position="251"/>
        <end position="268"/>
    </location>
</feature>
<proteinExistence type="inferred from homology"/>
<dbReference type="GO" id="GO:0015179">
    <property type="term" value="F:L-amino acid transmembrane transporter activity"/>
    <property type="evidence" value="ECO:0007669"/>
    <property type="project" value="TreeGrafter"/>
</dbReference>
<dbReference type="Pfam" id="PF01490">
    <property type="entry name" value="Aa_trans"/>
    <property type="match status" value="1"/>
</dbReference>
<evidence type="ECO:0000256" key="1">
    <source>
        <dbReference type="ARBA" id="ARBA00004141"/>
    </source>
</evidence>
<dbReference type="PANTHER" id="PTHR22950:SF458">
    <property type="entry name" value="SODIUM-COUPLED NEUTRAL AMINO ACID TRANSPORTER 11-RELATED"/>
    <property type="match status" value="1"/>
</dbReference>
<comment type="similarity">
    <text evidence="2">Belongs to the amino acid/polyamine transporter 2 family.</text>
</comment>
<keyword evidence="6 9" id="KW-1133">Transmembrane helix</keyword>
<accession>A0A163JTB7</accession>
<feature type="transmembrane region" description="Helical" evidence="9">
    <location>
        <begin position="411"/>
        <end position="433"/>
    </location>
</feature>
<protein>
    <recommendedName>
        <fullName evidence="10">Amino acid transporter transmembrane domain-containing protein</fullName>
    </recommendedName>
</protein>
<dbReference type="GO" id="GO:0005783">
    <property type="term" value="C:endoplasmic reticulum"/>
    <property type="evidence" value="ECO:0007669"/>
    <property type="project" value="TreeGrafter"/>
</dbReference>
<evidence type="ECO:0000313" key="11">
    <source>
        <dbReference type="EMBL" id="SAM01783.1"/>
    </source>
</evidence>
<feature type="transmembrane region" description="Helical" evidence="9">
    <location>
        <begin position="217"/>
        <end position="239"/>
    </location>
</feature>
<evidence type="ECO:0000256" key="3">
    <source>
        <dbReference type="ARBA" id="ARBA00022448"/>
    </source>
</evidence>
<gene>
    <name evidence="11" type="primary">ABSGL_07532.1 scaffold 8890</name>
</gene>
<evidence type="ECO:0000256" key="8">
    <source>
        <dbReference type="SAM" id="MobiDB-lite"/>
    </source>
</evidence>
<keyword evidence="3" id="KW-0813">Transport</keyword>
<feature type="compositionally biased region" description="Polar residues" evidence="8">
    <location>
        <begin position="19"/>
        <end position="44"/>
    </location>
</feature>
<feature type="transmembrane region" description="Helical" evidence="9">
    <location>
        <begin position="328"/>
        <end position="350"/>
    </location>
</feature>
<evidence type="ECO:0000256" key="4">
    <source>
        <dbReference type="ARBA" id="ARBA00022692"/>
    </source>
</evidence>
<evidence type="ECO:0000256" key="9">
    <source>
        <dbReference type="SAM" id="Phobius"/>
    </source>
</evidence>
<feature type="transmembrane region" description="Helical" evidence="9">
    <location>
        <begin position="439"/>
        <end position="458"/>
    </location>
</feature>
<evidence type="ECO:0000313" key="12">
    <source>
        <dbReference type="Proteomes" id="UP000078561"/>
    </source>
</evidence>
<dbReference type="OrthoDB" id="28208at2759"/>
<feature type="region of interest" description="Disordered" evidence="8">
    <location>
        <begin position="56"/>
        <end position="93"/>
    </location>
</feature>
<name>A0A163JTB7_ABSGL</name>
<organism evidence="11">
    <name type="scientific">Absidia glauca</name>
    <name type="common">Pin mould</name>
    <dbReference type="NCBI Taxonomy" id="4829"/>
    <lineage>
        <taxon>Eukaryota</taxon>
        <taxon>Fungi</taxon>
        <taxon>Fungi incertae sedis</taxon>
        <taxon>Mucoromycota</taxon>
        <taxon>Mucoromycotina</taxon>
        <taxon>Mucoromycetes</taxon>
        <taxon>Mucorales</taxon>
        <taxon>Cunninghamellaceae</taxon>
        <taxon>Absidia</taxon>
    </lineage>
</organism>
<dbReference type="PANTHER" id="PTHR22950">
    <property type="entry name" value="AMINO ACID TRANSPORTER"/>
    <property type="match status" value="1"/>
</dbReference>
<dbReference type="InterPro" id="IPR013057">
    <property type="entry name" value="AA_transpt_TM"/>
</dbReference>
<keyword evidence="12" id="KW-1185">Reference proteome</keyword>
<sequence>MTKDQSLLLYDMSEHEDASSSSPQPVHENGTSLPASSTKDSNTYVYSHTATTEYTQLDVDDSEATMPYRQSQHRPLLLPDDDEDDNDDDNDSMDLEESKLYRLPSDGGSIFSSFLNMANSIIGAGIIGIPYSIKEAGFGMGILLLMILTVVVDWTIRLLIFNGKLAGRSTYQDLLQFAFGRPGLIAISIFQFVFAFGGDTIPHVIRSLFPSIEMTPVIWIFADRNLCIAFFTLFVSYPLSLYRDISKLAKTSALALVAIVFITVSVAVEGPKVSSELRGSTEHRFDFMQDEIFQGIAVISFAYVCHHNSFLIFGSLKQPSLNRFASVTHWSMAIAFLTCIILGLSGYLAFTDKTAGNILNNFPSDNVFINIARLAFGLNMFTTIPLETFVCREVLETFFWPSKAFDLKRHFLLTTILTLVALSISLLTCNLGIVLELTGAFAATSLAYVLPPLCYLKLANGSIWHWSKIPHWSCLIFGLVIMIQAPLDYTMEKQAPFDYTSRSNWMTTDIGSLAPGHDGPGPGSKIERALTFPL</sequence>
<dbReference type="STRING" id="4829.A0A163JTB7"/>
<feature type="transmembrane region" description="Helical" evidence="9">
    <location>
        <begin position="470"/>
        <end position="487"/>
    </location>
</feature>
<evidence type="ECO:0000256" key="6">
    <source>
        <dbReference type="ARBA" id="ARBA00022989"/>
    </source>
</evidence>
<feature type="compositionally biased region" description="Acidic residues" evidence="8">
    <location>
        <begin position="79"/>
        <end position="93"/>
    </location>
</feature>
<feature type="transmembrane region" description="Helical" evidence="9">
    <location>
        <begin position="177"/>
        <end position="197"/>
    </location>
</feature>
<feature type="transmembrane region" description="Helical" evidence="9">
    <location>
        <begin position="370"/>
        <end position="390"/>
    </location>
</feature>
<feature type="transmembrane region" description="Helical" evidence="9">
    <location>
        <begin position="109"/>
        <end position="131"/>
    </location>
</feature>
<dbReference type="AlphaFoldDB" id="A0A163JTB7"/>
<dbReference type="OMA" id="INICAAM"/>
<evidence type="ECO:0000256" key="2">
    <source>
        <dbReference type="ARBA" id="ARBA00008066"/>
    </source>
</evidence>
<keyword evidence="5" id="KW-0029">Amino-acid transport</keyword>
<dbReference type="Proteomes" id="UP000078561">
    <property type="component" value="Unassembled WGS sequence"/>
</dbReference>
<keyword evidence="7 9" id="KW-0472">Membrane</keyword>
<feature type="transmembrane region" description="Helical" evidence="9">
    <location>
        <begin position="137"/>
        <end position="156"/>
    </location>
</feature>
<reference evidence="11" key="1">
    <citation type="submission" date="2016-04" db="EMBL/GenBank/DDBJ databases">
        <authorList>
            <person name="Evans L.H."/>
            <person name="Alamgir A."/>
            <person name="Owens N."/>
            <person name="Weber N.D."/>
            <person name="Virtaneva K."/>
            <person name="Barbian K."/>
            <person name="Babar A."/>
            <person name="Rosenke K."/>
        </authorList>
    </citation>
    <scope>NUCLEOTIDE SEQUENCE [LARGE SCALE GENOMIC DNA]</scope>
    <source>
        <strain evidence="11">CBS 101.48</strain>
    </source>
</reference>
<feature type="domain" description="Amino acid transporter transmembrane" evidence="10">
    <location>
        <begin position="107"/>
        <end position="483"/>
    </location>
</feature>
<evidence type="ECO:0000256" key="7">
    <source>
        <dbReference type="ARBA" id="ARBA00023136"/>
    </source>
</evidence>
<dbReference type="EMBL" id="LT553587">
    <property type="protein sequence ID" value="SAM01783.1"/>
    <property type="molecule type" value="Genomic_DNA"/>
</dbReference>
<dbReference type="InParanoid" id="A0A163JTB7"/>
<feature type="region of interest" description="Disordered" evidence="8">
    <location>
        <begin position="1"/>
        <end position="44"/>
    </location>
</feature>
<evidence type="ECO:0000256" key="5">
    <source>
        <dbReference type="ARBA" id="ARBA00022970"/>
    </source>
</evidence>
<comment type="subcellular location">
    <subcellularLocation>
        <location evidence="1">Membrane</location>
        <topology evidence="1">Multi-pass membrane protein</topology>
    </subcellularLocation>
</comment>
<keyword evidence="4 9" id="KW-0812">Transmembrane</keyword>
<evidence type="ECO:0000259" key="10">
    <source>
        <dbReference type="Pfam" id="PF01490"/>
    </source>
</evidence>